<sequence length="626" mass="66926">MVLLGLVLSVALSSEARDRGVSEGRAEAALVARTAIEPNLDGRSLAVPLSGPELAALRKLTDRAIEDGSVVRLRLRDTAGQVVFSDDGSGFGEEIEDEALDAARGEVVALLTRLNADQNDSGPVGQRVVEVYLPLSTGGPVLGVLEVYLPYAPIAKDVSLGLRTTYLVLGGGLLALWAILAAISASTIRLMAHQAGHDALTGLPNRALFQRRAAAAIHAAQRDGGTVAVVLADVDRFKEVNETLGHHNGDALLRELGTRLAAAVRSSDTVARLGGDEFGMVLPAVREEEIPPLLDRMRTVFETEIVVDTLPLSPEASFGYALAPSDGNDVDTLLRRADMAMYLAKGSRSGTARYDQQRDHFDPAQLALVAELRRAIEGNELVLYYQPKAELRTGRVCAVEALVRWRHPERGMVPPDAFLPVAEQTGLIDALTKWVLATALAQAVAWGLSFDRLTMAINISARNLARADFADTVLSALAAAHVLPGRLVLEITETALMTDPETAADVLFRLAEAGVRVSVDDFGQGQTSLSYLATLPLHELKIDKNFVGDLPDNAAHAAIVRSVIDLGHNLGLQVVAEGVETREITAMLTAAGCDIIQGYLLARPMPADELPSWLAGHRVSELTVER</sequence>
<dbReference type="InterPro" id="IPR029787">
    <property type="entry name" value="Nucleotide_cyclase"/>
</dbReference>
<dbReference type="SMART" id="SM00052">
    <property type="entry name" value="EAL"/>
    <property type="match status" value="1"/>
</dbReference>
<dbReference type="PROSITE" id="PS50883">
    <property type="entry name" value="EAL"/>
    <property type="match status" value="1"/>
</dbReference>
<dbReference type="Gene3D" id="3.30.70.270">
    <property type="match status" value="1"/>
</dbReference>
<feature type="domain" description="EAL" evidence="1">
    <location>
        <begin position="365"/>
        <end position="618"/>
    </location>
</feature>
<feature type="domain" description="GGDEF" evidence="2">
    <location>
        <begin position="225"/>
        <end position="356"/>
    </location>
</feature>
<dbReference type="Gene3D" id="3.20.20.450">
    <property type="entry name" value="EAL domain"/>
    <property type="match status" value="1"/>
</dbReference>
<protein>
    <submittedName>
        <fullName evidence="3">Bifunctional diguanylate cyclase/phosphodiesterase</fullName>
    </submittedName>
</protein>
<dbReference type="CDD" id="cd01949">
    <property type="entry name" value="GGDEF"/>
    <property type="match status" value="1"/>
</dbReference>
<organism evidence="3 4">
    <name type="scientific">Paractinoplanes globisporus</name>
    <dbReference type="NCBI Taxonomy" id="113565"/>
    <lineage>
        <taxon>Bacteria</taxon>
        <taxon>Bacillati</taxon>
        <taxon>Actinomycetota</taxon>
        <taxon>Actinomycetes</taxon>
        <taxon>Micromonosporales</taxon>
        <taxon>Micromonosporaceae</taxon>
        <taxon>Paractinoplanes</taxon>
    </lineage>
</organism>
<dbReference type="SMART" id="SM00267">
    <property type="entry name" value="GGDEF"/>
    <property type="match status" value="1"/>
</dbReference>
<accession>A0ABW6W8Q8</accession>
<proteinExistence type="predicted"/>
<dbReference type="SUPFAM" id="SSF141868">
    <property type="entry name" value="EAL domain-like"/>
    <property type="match status" value="1"/>
</dbReference>
<dbReference type="EMBL" id="JBIAZU010000001">
    <property type="protein sequence ID" value="MFF5289094.1"/>
    <property type="molecule type" value="Genomic_DNA"/>
</dbReference>
<dbReference type="PROSITE" id="PS50887">
    <property type="entry name" value="GGDEF"/>
    <property type="match status" value="1"/>
</dbReference>
<dbReference type="InterPro" id="IPR001633">
    <property type="entry name" value="EAL_dom"/>
</dbReference>
<dbReference type="NCBIfam" id="TIGR00254">
    <property type="entry name" value="GGDEF"/>
    <property type="match status" value="1"/>
</dbReference>
<dbReference type="PANTHER" id="PTHR44757">
    <property type="entry name" value="DIGUANYLATE CYCLASE DGCP"/>
    <property type="match status" value="1"/>
</dbReference>
<evidence type="ECO:0000259" key="1">
    <source>
        <dbReference type="PROSITE" id="PS50883"/>
    </source>
</evidence>
<evidence type="ECO:0000313" key="4">
    <source>
        <dbReference type="Proteomes" id="UP001602245"/>
    </source>
</evidence>
<comment type="caution">
    <text evidence="3">The sequence shown here is derived from an EMBL/GenBank/DDBJ whole genome shotgun (WGS) entry which is preliminary data.</text>
</comment>
<keyword evidence="4" id="KW-1185">Reference proteome</keyword>
<gene>
    <name evidence="3" type="ORF">ACFY35_06640</name>
</gene>
<evidence type="ECO:0000313" key="3">
    <source>
        <dbReference type="EMBL" id="MFF5289094.1"/>
    </source>
</evidence>
<evidence type="ECO:0000259" key="2">
    <source>
        <dbReference type="PROSITE" id="PS50887"/>
    </source>
</evidence>
<dbReference type="PANTHER" id="PTHR44757:SF2">
    <property type="entry name" value="BIOFILM ARCHITECTURE MAINTENANCE PROTEIN MBAA"/>
    <property type="match status" value="1"/>
</dbReference>
<dbReference type="InterPro" id="IPR052155">
    <property type="entry name" value="Biofilm_reg_signaling"/>
</dbReference>
<name>A0ABW6W8Q8_9ACTN</name>
<dbReference type="CDD" id="cd01948">
    <property type="entry name" value="EAL"/>
    <property type="match status" value="1"/>
</dbReference>
<dbReference type="SUPFAM" id="SSF55073">
    <property type="entry name" value="Nucleotide cyclase"/>
    <property type="match status" value="1"/>
</dbReference>
<dbReference type="InterPro" id="IPR035919">
    <property type="entry name" value="EAL_sf"/>
</dbReference>
<dbReference type="Proteomes" id="UP001602245">
    <property type="component" value="Unassembled WGS sequence"/>
</dbReference>
<dbReference type="InterPro" id="IPR043128">
    <property type="entry name" value="Rev_trsase/Diguanyl_cyclase"/>
</dbReference>
<dbReference type="InterPro" id="IPR000160">
    <property type="entry name" value="GGDEF_dom"/>
</dbReference>
<dbReference type="Pfam" id="PF00990">
    <property type="entry name" value="GGDEF"/>
    <property type="match status" value="1"/>
</dbReference>
<dbReference type="RefSeq" id="WP_157295217.1">
    <property type="nucleotide sequence ID" value="NZ_JBIAZU010000001.1"/>
</dbReference>
<reference evidence="3 4" key="1">
    <citation type="submission" date="2024-10" db="EMBL/GenBank/DDBJ databases">
        <title>The Natural Products Discovery Center: Release of the First 8490 Sequenced Strains for Exploring Actinobacteria Biosynthetic Diversity.</title>
        <authorList>
            <person name="Kalkreuter E."/>
            <person name="Kautsar S.A."/>
            <person name="Yang D."/>
            <person name="Bader C.D."/>
            <person name="Teijaro C.N."/>
            <person name="Fluegel L."/>
            <person name="Davis C.M."/>
            <person name="Simpson J.R."/>
            <person name="Lauterbach L."/>
            <person name="Steele A.D."/>
            <person name="Gui C."/>
            <person name="Meng S."/>
            <person name="Li G."/>
            <person name="Viehrig K."/>
            <person name="Ye F."/>
            <person name="Su P."/>
            <person name="Kiefer A.F."/>
            <person name="Nichols A."/>
            <person name="Cepeda A.J."/>
            <person name="Yan W."/>
            <person name="Fan B."/>
            <person name="Jiang Y."/>
            <person name="Adhikari A."/>
            <person name="Zheng C.-J."/>
            <person name="Schuster L."/>
            <person name="Cowan T.M."/>
            <person name="Smanski M.J."/>
            <person name="Chevrette M.G."/>
            <person name="De Carvalho L.P.S."/>
            <person name="Shen B."/>
        </authorList>
    </citation>
    <scope>NUCLEOTIDE SEQUENCE [LARGE SCALE GENOMIC DNA]</scope>
    <source>
        <strain evidence="3 4">NPDC000087</strain>
    </source>
</reference>
<dbReference type="Pfam" id="PF00563">
    <property type="entry name" value="EAL"/>
    <property type="match status" value="1"/>
</dbReference>